<protein>
    <submittedName>
        <fullName evidence="2">Uncharacterized protein</fullName>
    </submittedName>
</protein>
<name>B8IWL2_METNO</name>
<geneLocation type="plasmid" evidence="2 3">
    <name>pMNOD01</name>
</geneLocation>
<dbReference type="AlphaFoldDB" id="B8IWL2"/>
<dbReference type="HOGENOM" id="CLU_2650315_0_0_5"/>
<dbReference type="EMBL" id="CP001350">
    <property type="protein sequence ID" value="ACL62802.1"/>
    <property type="molecule type" value="Genomic_DNA"/>
</dbReference>
<reference evidence="3" key="1">
    <citation type="submission" date="2009-01" db="EMBL/GenBank/DDBJ databases">
        <title>Complete sequence of plasmid 1 of Methylobacterium nodulans ORS 2060.</title>
        <authorList>
            <consortium name="US DOE Joint Genome Institute"/>
            <person name="Lucas S."/>
            <person name="Copeland A."/>
            <person name="Lapidus A."/>
            <person name="Glavina del Rio T."/>
            <person name="Dalin E."/>
            <person name="Tice H."/>
            <person name="Bruce D."/>
            <person name="Goodwin L."/>
            <person name="Pitluck S."/>
            <person name="Sims D."/>
            <person name="Brettin T."/>
            <person name="Detter J.C."/>
            <person name="Han C."/>
            <person name="Larimer F."/>
            <person name="Land M."/>
            <person name="Hauser L."/>
            <person name="Kyrpides N."/>
            <person name="Ivanova N."/>
            <person name="Marx C.J."/>
            <person name="Richardson P."/>
        </authorList>
    </citation>
    <scope>NUCLEOTIDE SEQUENCE [LARGE SCALE GENOMIC DNA]</scope>
    <source>
        <strain evidence="3">LMG 21967 / CNCM I-2342 / ORS 2060</strain>
        <plasmid evidence="3">Plasmid pMNOD01</plasmid>
    </source>
</reference>
<evidence type="ECO:0000256" key="1">
    <source>
        <dbReference type="SAM" id="MobiDB-lite"/>
    </source>
</evidence>
<evidence type="ECO:0000313" key="3">
    <source>
        <dbReference type="Proteomes" id="UP000008207"/>
    </source>
</evidence>
<evidence type="ECO:0000313" key="2">
    <source>
        <dbReference type="EMBL" id="ACL62802.1"/>
    </source>
</evidence>
<feature type="region of interest" description="Disordered" evidence="1">
    <location>
        <begin position="1"/>
        <end position="21"/>
    </location>
</feature>
<dbReference type="RefSeq" id="WP_015934331.1">
    <property type="nucleotide sequence ID" value="NC_011892.1"/>
</dbReference>
<dbReference type="KEGG" id="mno:Mnod_8747"/>
<feature type="compositionally biased region" description="Basic and acidic residues" evidence="1">
    <location>
        <begin position="8"/>
        <end position="18"/>
    </location>
</feature>
<accession>B8IWL2</accession>
<organism evidence="2 3">
    <name type="scientific">Methylobacterium nodulans (strain LMG 21967 / CNCM I-2342 / ORS 2060)</name>
    <dbReference type="NCBI Taxonomy" id="460265"/>
    <lineage>
        <taxon>Bacteria</taxon>
        <taxon>Pseudomonadati</taxon>
        <taxon>Pseudomonadota</taxon>
        <taxon>Alphaproteobacteria</taxon>
        <taxon>Hyphomicrobiales</taxon>
        <taxon>Methylobacteriaceae</taxon>
        <taxon>Methylobacterium</taxon>
    </lineage>
</organism>
<sequence length="76" mass="8174">MAGSKSSSSDRQEARAVDYVKTSQEAEAALEKRAAEIKAKKASRRSDAPETDDSPKRQGDKLEHARDAAAGSGKRK</sequence>
<feature type="region of interest" description="Disordered" evidence="1">
    <location>
        <begin position="34"/>
        <end position="76"/>
    </location>
</feature>
<gene>
    <name evidence="2" type="ordered locus">Mnod_8747</name>
</gene>
<proteinExistence type="predicted"/>
<feature type="compositionally biased region" description="Basic and acidic residues" evidence="1">
    <location>
        <begin position="34"/>
        <end position="67"/>
    </location>
</feature>
<keyword evidence="2" id="KW-0614">Plasmid</keyword>
<dbReference type="Proteomes" id="UP000008207">
    <property type="component" value="Plasmid pMNOD01"/>
</dbReference>
<keyword evidence="3" id="KW-1185">Reference proteome</keyword>